<evidence type="ECO:0000313" key="7">
    <source>
        <dbReference type="EMBL" id="RJG08992.1"/>
    </source>
</evidence>
<dbReference type="GO" id="GO:0003700">
    <property type="term" value="F:DNA-binding transcription factor activity"/>
    <property type="evidence" value="ECO:0007669"/>
    <property type="project" value="TreeGrafter"/>
</dbReference>
<evidence type="ECO:0000256" key="5">
    <source>
        <dbReference type="SAM" id="MobiDB-lite"/>
    </source>
</evidence>
<dbReference type="EMBL" id="QYUR01000008">
    <property type="protein sequence ID" value="RJG08992.1"/>
    <property type="molecule type" value="Genomic_DNA"/>
</dbReference>
<dbReference type="Proteomes" id="UP000284021">
    <property type="component" value="Unassembled WGS sequence"/>
</dbReference>
<dbReference type="Gene3D" id="1.10.357.10">
    <property type="entry name" value="Tetracycline Repressor, domain 2"/>
    <property type="match status" value="1"/>
</dbReference>
<organism evidence="7 8">
    <name type="scientific">Pseudomonas cavernicola</name>
    <dbReference type="NCBI Taxonomy" id="2320866"/>
    <lineage>
        <taxon>Bacteria</taxon>
        <taxon>Pseudomonadati</taxon>
        <taxon>Pseudomonadota</taxon>
        <taxon>Gammaproteobacteria</taxon>
        <taxon>Pseudomonadales</taxon>
        <taxon>Pseudomonadaceae</taxon>
        <taxon>Pseudomonas</taxon>
    </lineage>
</organism>
<evidence type="ECO:0000256" key="3">
    <source>
        <dbReference type="ARBA" id="ARBA00023163"/>
    </source>
</evidence>
<accession>A0A418X931</accession>
<keyword evidence="1" id="KW-0805">Transcription regulation</keyword>
<evidence type="ECO:0000256" key="2">
    <source>
        <dbReference type="ARBA" id="ARBA00023125"/>
    </source>
</evidence>
<dbReference type="InterPro" id="IPR001647">
    <property type="entry name" value="HTH_TetR"/>
</dbReference>
<dbReference type="PROSITE" id="PS50977">
    <property type="entry name" value="HTH_TETR_2"/>
    <property type="match status" value="1"/>
</dbReference>
<proteinExistence type="predicted"/>
<name>A0A418X931_9PSED</name>
<protein>
    <submittedName>
        <fullName evidence="7">TetR/AcrR family transcriptional regulator</fullName>
    </submittedName>
</protein>
<dbReference type="PROSITE" id="PS01081">
    <property type="entry name" value="HTH_TETR_1"/>
    <property type="match status" value="1"/>
</dbReference>
<keyword evidence="8" id="KW-1185">Reference proteome</keyword>
<feature type="DNA-binding region" description="H-T-H motif" evidence="4">
    <location>
        <begin position="47"/>
        <end position="66"/>
    </location>
</feature>
<dbReference type="OrthoDB" id="7028830at2"/>
<dbReference type="PANTHER" id="PTHR30055:SF234">
    <property type="entry name" value="HTH-TYPE TRANSCRIPTIONAL REGULATOR BETI"/>
    <property type="match status" value="1"/>
</dbReference>
<dbReference type="InterPro" id="IPR036271">
    <property type="entry name" value="Tet_transcr_reg_TetR-rel_C_sf"/>
</dbReference>
<dbReference type="Pfam" id="PF00440">
    <property type="entry name" value="TetR_N"/>
    <property type="match status" value="1"/>
</dbReference>
<keyword evidence="2 4" id="KW-0238">DNA-binding</keyword>
<dbReference type="InterPro" id="IPR041490">
    <property type="entry name" value="KstR2_TetR_C"/>
</dbReference>
<keyword evidence="3" id="KW-0804">Transcription</keyword>
<dbReference type="InterPro" id="IPR023772">
    <property type="entry name" value="DNA-bd_HTH_TetR-type_CS"/>
</dbReference>
<dbReference type="SUPFAM" id="SSF46689">
    <property type="entry name" value="Homeodomain-like"/>
    <property type="match status" value="1"/>
</dbReference>
<reference evidence="7 8" key="1">
    <citation type="submission" date="2018-09" db="EMBL/GenBank/DDBJ databases">
        <authorList>
            <person name="Zhu H."/>
        </authorList>
    </citation>
    <scope>NUCLEOTIDE SEQUENCE [LARGE SCALE GENOMIC DNA]</scope>
    <source>
        <strain evidence="7 8">K1S02-6</strain>
    </source>
</reference>
<dbReference type="PRINTS" id="PR00455">
    <property type="entry name" value="HTHTETR"/>
</dbReference>
<dbReference type="SUPFAM" id="SSF48498">
    <property type="entry name" value="Tetracyclin repressor-like, C-terminal domain"/>
    <property type="match status" value="1"/>
</dbReference>
<comment type="caution">
    <text evidence="7">The sequence shown here is derived from an EMBL/GenBank/DDBJ whole genome shotgun (WGS) entry which is preliminary data.</text>
</comment>
<dbReference type="InterPro" id="IPR009057">
    <property type="entry name" value="Homeodomain-like_sf"/>
</dbReference>
<evidence type="ECO:0000256" key="1">
    <source>
        <dbReference type="ARBA" id="ARBA00023015"/>
    </source>
</evidence>
<dbReference type="InterPro" id="IPR050109">
    <property type="entry name" value="HTH-type_TetR-like_transc_reg"/>
</dbReference>
<evidence type="ECO:0000259" key="6">
    <source>
        <dbReference type="PROSITE" id="PS50977"/>
    </source>
</evidence>
<dbReference type="RefSeq" id="WP_119956791.1">
    <property type="nucleotide sequence ID" value="NZ_QYUR01000008.1"/>
</dbReference>
<evidence type="ECO:0000313" key="8">
    <source>
        <dbReference type="Proteomes" id="UP000284021"/>
    </source>
</evidence>
<feature type="region of interest" description="Disordered" evidence="5">
    <location>
        <begin position="1"/>
        <end position="24"/>
    </location>
</feature>
<dbReference type="AlphaFoldDB" id="A0A418X931"/>
<dbReference type="Pfam" id="PF17932">
    <property type="entry name" value="TetR_C_24"/>
    <property type="match status" value="1"/>
</dbReference>
<feature type="domain" description="HTH tetR-type" evidence="6">
    <location>
        <begin position="24"/>
        <end position="84"/>
    </location>
</feature>
<dbReference type="PANTHER" id="PTHR30055">
    <property type="entry name" value="HTH-TYPE TRANSCRIPTIONAL REGULATOR RUTR"/>
    <property type="match status" value="1"/>
</dbReference>
<sequence length="229" mass="25513">MNSKGLLAGGSARERFSSPDPAPVSRLEQVRNKALELFAERGFARVSMRELALHLDIGAGSLYHHFESKENLLFELIEEVYEDLLEAALITVEGGAYNRLQALLRAHIALHERRSLHFLMAEHEFRCLSQQHQNHIQQMRRRYEERLLTRLLEAGATGHMPLLKATVQSVVALLNNLPSWLNQSGLNPTEKQEVISGIVLGSLSGVIKQPTPTGDTATIVPLRVLSASL</sequence>
<evidence type="ECO:0000256" key="4">
    <source>
        <dbReference type="PROSITE-ProRule" id="PRU00335"/>
    </source>
</evidence>
<gene>
    <name evidence="7" type="ORF">D3879_24500</name>
</gene>
<dbReference type="GO" id="GO:0000976">
    <property type="term" value="F:transcription cis-regulatory region binding"/>
    <property type="evidence" value="ECO:0007669"/>
    <property type="project" value="TreeGrafter"/>
</dbReference>